<evidence type="ECO:0000313" key="3">
    <source>
        <dbReference type="Proteomes" id="UP000297564"/>
    </source>
</evidence>
<organism evidence="2 3">
    <name type="scientific">Ramlibacter rhizophilus</name>
    <dbReference type="NCBI Taxonomy" id="1781167"/>
    <lineage>
        <taxon>Bacteria</taxon>
        <taxon>Pseudomonadati</taxon>
        <taxon>Pseudomonadota</taxon>
        <taxon>Betaproteobacteria</taxon>
        <taxon>Burkholderiales</taxon>
        <taxon>Comamonadaceae</taxon>
        <taxon>Ramlibacter</taxon>
    </lineage>
</organism>
<keyword evidence="3" id="KW-1185">Reference proteome</keyword>
<name>A0A4Z0BTB8_9BURK</name>
<sequence length="123" mass="12955">MFHPIFSVLLRKPELVADHLSSYAGLVRDEARDVGSELAKRAVAGVLAAVCLLVFLVLAGVAAMLGAIAGFHWMLLVVPGVFLVIAIVAGLEAKKKLPNGAFKELRSQLNADAQALHTLGAQS</sequence>
<evidence type="ECO:0008006" key="4">
    <source>
        <dbReference type="Google" id="ProtNLM"/>
    </source>
</evidence>
<dbReference type="EMBL" id="SMLL01000003">
    <property type="protein sequence ID" value="TFZ01488.1"/>
    <property type="molecule type" value="Genomic_DNA"/>
</dbReference>
<dbReference type="RefSeq" id="WP_135284787.1">
    <property type="nucleotide sequence ID" value="NZ_SMLL01000003.1"/>
</dbReference>
<comment type="caution">
    <text evidence="2">The sequence shown here is derived from an EMBL/GenBank/DDBJ whole genome shotgun (WGS) entry which is preliminary data.</text>
</comment>
<keyword evidence="1" id="KW-0472">Membrane</keyword>
<dbReference type="AlphaFoldDB" id="A0A4Z0BTB8"/>
<evidence type="ECO:0000256" key="1">
    <source>
        <dbReference type="SAM" id="Phobius"/>
    </source>
</evidence>
<dbReference type="InterPro" id="IPR009937">
    <property type="entry name" value="Phage_holin_3_6"/>
</dbReference>
<accession>A0A4Z0BTB8</accession>
<feature type="transmembrane region" description="Helical" evidence="1">
    <location>
        <begin position="42"/>
        <end position="65"/>
    </location>
</feature>
<feature type="transmembrane region" description="Helical" evidence="1">
    <location>
        <begin position="71"/>
        <end position="91"/>
    </location>
</feature>
<dbReference type="OrthoDB" id="9154735at2"/>
<evidence type="ECO:0000313" key="2">
    <source>
        <dbReference type="EMBL" id="TFZ01488.1"/>
    </source>
</evidence>
<protein>
    <recommendedName>
        <fullName evidence="4">Phage holin family protein</fullName>
    </recommendedName>
</protein>
<dbReference type="Proteomes" id="UP000297564">
    <property type="component" value="Unassembled WGS sequence"/>
</dbReference>
<gene>
    <name evidence="2" type="ORF">EZ242_08945</name>
</gene>
<proteinExistence type="predicted"/>
<keyword evidence="1" id="KW-0812">Transmembrane</keyword>
<reference evidence="2 3" key="1">
    <citation type="submission" date="2019-03" db="EMBL/GenBank/DDBJ databases">
        <title>Ramlibacter rhizophilus CCTCC AB2015357, whole genome shotgun sequence.</title>
        <authorList>
            <person name="Zhang X."/>
            <person name="Feng G."/>
            <person name="Zhu H."/>
        </authorList>
    </citation>
    <scope>NUCLEOTIDE SEQUENCE [LARGE SCALE GENOMIC DNA]</scope>
    <source>
        <strain evidence="2 3">CCTCC AB2015357</strain>
    </source>
</reference>
<dbReference type="Pfam" id="PF07332">
    <property type="entry name" value="Phage_holin_3_6"/>
    <property type="match status" value="1"/>
</dbReference>
<keyword evidence="1" id="KW-1133">Transmembrane helix</keyword>